<dbReference type="EMBL" id="ML977142">
    <property type="protein sequence ID" value="KAF1990335.1"/>
    <property type="molecule type" value="Genomic_DNA"/>
</dbReference>
<evidence type="ECO:0000313" key="3">
    <source>
        <dbReference type="Proteomes" id="UP000800041"/>
    </source>
</evidence>
<keyword evidence="3" id="KW-1185">Reference proteome</keyword>
<sequence>MQFTITLTLLAATLAAGADIARTTGNNCSGNKIICKGIQENNCCKLGANTRQVFYSLPDNSRGNAFSGGNCDGNFFSFRNEKKAERCITFSNPVNAGRWLVGLGKRGESLDGGESEQCVEPNAASFELDGETHEVEIPEGKAAEVESWMENGEWEKLTGLKRV</sequence>
<accession>A0A6G1HB00</accession>
<organism evidence="2 3">
    <name type="scientific">Aulographum hederae CBS 113979</name>
    <dbReference type="NCBI Taxonomy" id="1176131"/>
    <lineage>
        <taxon>Eukaryota</taxon>
        <taxon>Fungi</taxon>
        <taxon>Dikarya</taxon>
        <taxon>Ascomycota</taxon>
        <taxon>Pezizomycotina</taxon>
        <taxon>Dothideomycetes</taxon>
        <taxon>Pleosporomycetidae</taxon>
        <taxon>Aulographales</taxon>
        <taxon>Aulographaceae</taxon>
    </lineage>
</organism>
<feature type="chain" id="PRO_5026282160" evidence="1">
    <location>
        <begin position="18"/>
        <end position="163"/>
    </location>
</feature>
<dbReference type="Proteomes" id="UP000800041">
    <property type="component" value="Unassembled WGS sequence"/>
</dbReference>
<proteinExistence type="predicted"/>
<name>A0A6G1HB00_9PEZI</name>
<feature type="signal peptide" evidence="1">
    <location>
        <begin position="1"/>
        <end position="17"/>
    </location>
</feature>
<evidence type="ECO:0000256" key="1">
    <source>
        <dbReference type="SAM" id="SignalP"/>
    </source>
</evidence>
<evidence type="ECO:0000313" key="2">
    <source>
        <dbReference type="EMBL" id="KAF1990335.1"/>
    </source>
</evidence>
<gene>
    <name evidence="2" type="ORF">K402DRAFT_417784</name>
</gene>
<protein>
    <submittedName>
        <fullName evidence="2">Uncharacterized protein</fullName>
    </submittedName>
</protein>
<dbReference type="OrthoDB" id="4519464at2759"/>
<reference evidence="2" key="1">
    <citation type="journal article" date="2020" name="Stud. Mycol.">
        <title>101 Dothideomycetes genomes: a test case for predicting lifestyles and emergence of pathogens.</title>
        <authorList>
            <person name="Haridas S."/>
            <person name="Albert R."/>
            <person name="Binder M."/>
            <person name="Bloem J."/>
            <person name="Labutti K."/>
            <person name="Salamov A."/>
            <person name="Andreopoulos B."/>
            <person name="Baker S."/>
            <person name="Barry K."/>
            <person name="Bills G."/>
            <person name="Bluhm B."/>
            <person name="Cannon C."/>
            <person name="Castanera R."/>
            <person name="Culley D."/>
            <person name="Daum C."/>
            <person name="Ezra D."/>
            <person name="Gonzalez J."/>
            <person name="Henrissat B."/>
            <person name="Kuo A."/>
            <person name="Liang C."/>
            <person name="Lipzen A."/>
            <person name="Lutzoni F."/>
            <person name="Magnuson J."/>
            <person name="Mondo S."/>
            <person name="Nolan M."/>
            <person name="Ohm R."/>
            <person name="Pangilinan J."/>
            <person name="Park H.-J."/>
            <person name="Ramirez L."/>
            <person name="Alfaro M."/>
            <person name="Sun H."/>
            <person name="Tritt A."/>
            <person name="Yoshinaga Y."/>
            <person name="Zwiers L.-H."/>
            <person name="Turgeon B."/>
            <person name="Goodwin S."/>
            <person name="Spatafora J."/>
            <person name="Crous P."/>
            <person name="Grigoriev I."/>
        </authorList>
    </citation>
    <scope>NUCLEOTIDE SEQUENCE</scope>
    <source>
        <strain evidence="2">CBS 113979</strain>
    </source>
</reference>
<keyword evidence="1" id="KW-0732">Signal</keyword>
<dbReference type="AlphaFoldDB" id="A0A6G1HB00"/>